<dbReference type="OrthoDB" id="10268090at2759"/>
<evidence type="ECO:0000259" key="3">
    <source>
        <dbReference type="Pfam" id="PF03435"/>
    </source>
</evidence>
<dbReference type="InterPro" id="IPR051276">
    <property type="entry name" value="Saccharopine_DH-like_oxidrdct"/>
</dbReference>
<dbReference type="Gene3D" id="3.40.50.720">
    <property type="entry name" value="NAD(P)-binding Rossmann-like Domain"/>
    <property type="match status" value="1"/>
</dbReference>
<feature type="signal peptide" evidence="2">
    <location>
        <begin position="1"/>
        <end position="20"/>
    </location>
</feature>
<proteinExistence type="inferred from homology"/>
<dbReference type="GO" id="GO:0005886">
    <property type="term" value="C:plasma membrane"/>
    <property type="evidence" value="ECO:0007669"/>
    <property type="project" value="TreeGrafter"/>
</dbReference>
<keyword evidence="2" id="KW-0732">Signal</keyword>
<dbReference type="PANTHER" id="PTHR12286:SF5">
    <property type="entry name" value="SACCHAROPINE DEHYDROGENASE-LIKE OXIDOREDUCTASE"/>
    <property type="match status" value="1"/>
</dbReference>
<comment type="caution">
    <text evidence="4">The sequence shown here is derived from an EMBL/GenBank/DDBJ whole genome shotgun (WGS) entry which is preliminary data.</text>
</comment>
<comment type="similarity">
    <text evidence="1">Belongs to the saccharopine dehydrogenase family.</text>
</comment>
<dbReference type="SUPFAM" id="SSF51735">
    <property type="entry name" value="NAD(P)-binding Rossmann-fold domains"/>
    <property type="match status" value="1"/>
</dbReference>
<gene>
    <name evidence="4" type="ORF">KFE25_008449</name>
</gene>
<accession>A0A8J5X8W5</accession>
<dbReference type="OMA" id="TRAVINC"/>
<dbReference type="EMBL" id="JAGTXO010000049">
    <property type="protein sequence ID" value="KAG8458652.1"/>
    <property type="molecule type" value="Genomic_DNA"/>
</dbReference>
<feature type="domain" description="Saccharopine dehydrogenase NADP binding" evidence="3">
    <location>
        <begin position="25"/>
        <end position="144"/>
    </location>
</feature>
<evidence type="ECO:0000313" key="4">
    <source>
        <dbReference type="EMBL" id="KAG8458652.1"/>
    </source>
</evidence>
<dbReference type="Pfam" id="PF03435">
    <property type="entry name" value="Sacchrp_dh_NADP"/>
    <property type="match status" value="1"/>
</dbReference>
<protein>
    <recommendedName>
        <fullName evidence="3">Saccharopine dehydrogenase NADP binding domain-containing protein</fullName>
    </recommendedName>
</protein>
<dbReference type="PANTHER" id="PTHR12286">
    <property type="entry name" value="SACCHAROPINE DEHYDROGENASE-LIKE OXIDOREDUCTASE"/>
    <property type="match status" value="1"/>
</dbReference>
<organism evidence="4 5">
    <name type="scientific">Diacronema lutheri</name>
    <name type="common">Unicellular marine alga</name>
    <name type="synonym">Monochrysis lutheri</name>
    <dbReference type="NCBI Taxonomy" id="2081491"/>
    <lineage>
        <taxon>Eukaryota</taxon>
        <taxon>Haptista</taxon>
        <taxon>Haptophyta</taxon>
        <taxon>Pavlovophyceae</taxon>
        <taxon>Pavlovales</taxon>
        <taxon>Pavlovaceae</taxon>
        <taxon>Diacronema</taxon>
    </lineage>
</organism>
<dbReference type="Proteomes" id="UP000751190">
    <property type="component" value="Unassembled WGS sequence"/>
</dbReference>
<evidence type="ECO:0000313" key="5">
    <source>
        <dbReference type="Proteomes" id="UP000751190"/>
    </source>
</evidence>
<evidence type="ECO:0000256" key="2">
    <source>
        <dbReference type="SAM" id="SignalP"/>
    </source>
</evidence>
<evidence type="ECO:0000256" key="1">
    <source>
        <dbReference type="ARBA" id="ARBA00038048"/>
    </source>
</evidence>
<dbReference type="GO" id="GO:0009247">
    <property type="term" value="P:glycolipid biosynthetic process"/>
    <property type="evidence" value="ECO:0007669"/>
    <property type="project" value="TreeGrafter"/>
</dbReference>
<feature type="chain" id="PRO_5035238247" description="Saccharopine dehydrogenase NADP binding domain-containing protein" evidence="2">
    <location>
        <begin position="21"/>
        <end position="443"/>
    </location>
</feature>
<dbReference type="AlphaFoldDB" id="A0A8J5X8W5"/>
<keyword evidence="5" id="KW-1185">Reference proteome</keyword>
<dbReference type="InterPro" id="IPR005097">
    <property type="entry name" value="Sacchrp_dh_NADP-bd"/>
</dbReference>
<name>A0A8J5X8W5_DIALT</name>
<sequence>MWPSALVGAIAIGLSSPATGPPFDVVVLGATGFTGRIAARYLATRYGADSPVRWAIAGRNAAKLAEVKCALPNGADVPSLICDTSDAAAVDELVRSTKAIANYAGSPFLDKALPVVEACARRGVHYVDITAELPLQRTSYDQFHAECVRSGALVVHACGFDSVPSDLSAFLAARALRAKCGEAPECRRLQVYVANALGGFSGGTLATGAMLMGGGAEGVPGAADAARRGSYSLDPEGGVGGPDRDDFGPVGPVGYDADAGTWTTASVMAAVNMPVVRKTNALLGYPYGKRVRVGECTDVQSPLVAAALLPLLAAGAAAVGSPPAYEALTSVGLLPKPGEGPAEWLMERGFFHVYALAIAADEGAARSPAPSERVGRADIFSAPGWGDPGYRGTALMSVESALTLALDRHACAAREGGVLTPAAAMGDALVRRLTDAGMRFEVQ</sequence>
<reference evidence="4" key="1">
    <citation type="submission" date="2021-05" db="EMBL/GenBank/DDBJ databases">
        <title>The genome of the haptophyte Pavlova lutheri (Diacronema luteri, Pavlovales) - a model for lipid biosynthesis in eukaryotic algae.</title>
        <authorList>
            <person name="Hulatt C.J."/>
            <person name="Posewitz M.C."/>
        </authorList>
    </citation>
    <scope>NUCLEOTIDE SEQUENCE</scope>
    <source>
        <strain evidence="4">NIVA-4/92</strain>
    </source>
</reference>
<dbReference type="InterPro" id="IPR036291">
    <property type="entry name" value="NAD(P)-bd_dom_sf"/>
</dbReference>